<proteinExistence type="predicted"/>
<dbReference type="SUPFAM" id="SSF47384">
    <property type="entry name" value="Homodimeric domain of signal transducing histidine kinase"/>
    <property type="match status" value="1"/>
</dbReference>
<dbReference type="SMART" id="SM00387">
    <property type="entry name" value="HATPase_c"/>
    <property type="match status" value="1"/>
</dbReference>
<keyword evidence="5" id="KW-1133">Transmembrane helix</keyword>
<keyword evidence="5" id="KW-0472">Membrane</keyword>
<dbReference type="InterPro" id="IPR001789">
    <property type="entry name" value="Sig_transdc_resp-reg_receiver"/>
</dbReference>
<dbReference type="PROSITE" id="PS50110">
    <property type="entry name" value="RESPONSE_REGULATORY"/>
    <property type="match status" value="1"/>
</dbReference>
<evidence type="ECO:0000313" key="9">
    <source>
        <dbReference type="Proteomes" id="UP001203058"/>
    </source>
</evidence>
<dbReference type="InterPro" id="IPR005467">
    <property type="entry name" value="His_kinase_dom"/>
</dbReference>
<comment type="catalytic activity">
    <reaction evidence="1">
        <text>ATP + protein L-histidine = ADP + protein N-phospho-L-histidine.</text>
        <dbReference type="EC" id="2.7.13.3"/>
    </reaction>
</comment>
<keyword evidence="9" id="KW-1185">Reference proteome</keyword>
<sequence length="790" mass="83173">MLHQELPAIADRPLDGDRLLLPALAAAATLSAAAVWFLFGPIPAMVLIALALVGAVAGGLAVRKPSVASDASTLVAGPDYALVGAALALCDGPAAITSTEGALLAANEAYRDRFDAVPPLNLPADDESGQSLLAAVSMAWRDGAGCAANVATLAGSAAIEVQRAGIRNDMLIWRFPSAPAADPLALTIQGISGPTGERLTRAGLLAAVVDGEGRLLAANKLFADRAVPTGHADENLRFNELVEVGEDGLFRLVAEGESGTAMRAVHVPVHPGQPNGVGTFMLFDSSEASSSSSNLQALLDMLPIGLALVDRDGRFLTMNQAFRGAAGIKGNSKLVYPGDLVVKEDKAAVADAVRRNARGPATSGDIAVRLARDPREPVALTIGGLRGLGDAAVLLLLKDNSEEAKLKRQIAQATKMQAVGQLAGGVAHDFNNILTAIIGHCDLMLMRHTPGDSDYDDIQQIKSNSNRAAGLTRQLLAFSRQQTLRPQVLQLPDVVSEVSHLLKRLLGETTVLVVKHGRGLGPIRADPGQLEQVIINLAVNARDAMANQGGGTLTIQTYAVRADQVAELGSEILPVADYTALSVSDTGCGIPASVLGKVFEPFFTTKEVGKGTGLGLSTVYGIVKQSGGFIFADSKVDEGTRFVIYLPVHGAEEAPKPTRRGKEGHNELWGTGTVLLVEDEPMVRTVAERALTRHGYSVVTANNGQEALEILDRGEEFALLISDVVMPEMDGPTMVREARKTRPDLPVLFMSGYAEEQLRKSIDIDKVAFLPKPFSVQELAEAARKALTPS</sequence>
<dbReference type="InterPro" id="IPR004358">
    <property type="entry name" value="Sig_transdc_His_kin-like_C"/>
</dbReference>
<dbReference type="PRINTS" id="PR00344">
    <property type="entry name" value="BCTRLSENSOR"/>
</dbReference>
<dbReference type="EC" id="2.7.13.3" evidence="2"/>
<keyword evidence="5" id="KW-0812">Transmembrane</keyword>
<evidence type="ECO:0000256" key="1">
    <source>
        <dbReference type="ARBA" id="ARBA00000085"/>
    </source>
</evidence>
<keyword evidence="3 4" id="KW-0597">Phosphoprotein</keyword>
<evidence type="ECO:0000256" key="4">
    <source>
        <dbReference type="PROSITE-ProRule" id="PRU00169"/>
    </source>
</evidence>
<dbReference type="SUPFAM" id="SSF52172">
    <property type="entry name" value="CheY-like"/>
    <property type="match status" value="1"/>
</dbReference>
<gene>
    <name evidence="8" type="ORF">LZ016_05705</name>
</gene>
<dbReference type="Gene3D" id="1.10.287.130">
    <property type="match status" value="1"/>
</dbReference>
<feature type="domain" description="Histidine kinase" evidence="6">
    <location>
        <begin position="425"/>
        <end position="650"/>
    </location>
</feature>
<feature type="modified residue" description="4-aspartylphosphate" evidence="4">
    <location>
        <position position="723"/>
    </location>
</feature>
<evidence type="ECO:0000256" key="5">
    <source>
        <dbReference type="SAM" id="Phobius"/>
    </source>
</evidence>
<name>A0ABS9VKW1_9SPHN</name>
<dbReference type="Pfam" id="PF00512">
    <property type="entry name" value="HisKA"/>
    <property type="match status" value="1"/>
</dbReference>
<dbReference type="PROSITE" id="PS50109">
    <property type="entry name" value="HIS_KIN"/>
    <property type="match status" value="1"/>
</dbReference>
<dbReference type="Proteomes" id="UP001203058">
    <property type="component" value="Unassembled WGS sequence"/>
</dbReference>
<feature type="domain" description="Response regulatory" evidence="7">
    <location>
        <begin position="673"/>
        <end position="787"/>
    </location>
</feature>
<dbReference type="InterPro" id="IPR003594">
    <property type="entry name" value="HATPase_dom"/>
</dbReference>
<dbReference type="InterPro" id="IPR036890">
    <property type="entry name" value="HATPase_C_sf"/>
</dbReference>
<dbReference type="Gene3D" id="3.30.565.10">
    <property type="entry name" value="Histidine kinase-like ATPase, C-terminal domain"/>
    <property type="match status" value="1"/>
</dbReference>
<dbReference type="SMART" id="SM00388">
    <property type="entry name" value="HisKA"/>
    <property type="match status" value="1"/>
</dbReference>
<dbReference type="SUPFAM" id="SSF55874">
    <property type="entry name" value="ATPase domain of HSP90 chaperone/DNA topoisomerase II/histidine kinase"/>
    <property type="match status" value="1"/>
</dbReference>
<feature type="transmembrane region" description="Helical" evidence="5">
    <location>
        <begin position="44"/>
        <end position="62"/>
    </location>
</feature>
<dbReference type="EMBL" id="JAKZHW010000001">
    <property type="protein sequence ID" value="MCH8615593.1"/>
    <property type="molecule type" value="Genomic_DNA"/>
</dbReference>
<comment type="caution">
    <text evidence="8">The sequence shown here is derived from an EMBL/GenBank/DDBJ whole genome shotgun (WGS) entry which is preliminary data.</text>
</comment>
<evidence type="ECO:0000259" key="6">
    <source>
        <dbReference type="PROSITE" id="PS50109"/>
    </source>
</evidence>
<dbReference type="Pfam" id="PF13188">
    <property type="entry name" value="PAS_8"/>
    <property type="match status" value="1"/>
</dbReference>
<protein>
    <recommendedName>
        <fullName evidence="2">histidine kinase</fullName>
        <ecNumber evidence="2">2.7.13.3</ecNumber>
    </recommendedName>
</protein>
<dbReference type="RefSeq" id="WP_241446397.1">
    <property type="nucleotide sequence ID" value="NZ_JAKZHW010000001.1"/>
</dbReference>
<dbReference type="InterPro" id="IPR003661">
    <property type="entry name" value="HisK_dim/P_dom"/>
</dbReference>
<evidence type="ECO:0000259" key="7">
    <source>
        <dbReference type="PROSITE" id="PS50110"/>
    </source>
</evidence>
<evidence type="ECO:0000256" key="3">
    <source>
        <dbReference type="ARBA" id="ARBA00022553"/>
    </source>
</evidence>
<dbReference type="CDD" id="cd00082">
    <property type="entry name" value="HisKA"/>
    <property type="match status" value="1"/>
</dbReference>
<dbReference type="InterPro" id="IPR000014">
    <property type="entry name" value="PAS"/>
</dbReference>
<organism evidence="8 9">
    <name type="scientific">Sphingomonas telluris</name>
    <dbReference type="NCBI Taxonomy" id="2907998"/>
    <lineage>
        <taxon>Bacteria</taxon>
        <taxon>Pseudomonadati</taxon>
        <taxon>Pseudomonadota</taxon>
        <taxon>Alphaproteobacteria</taxon>
        <taxon>Sphingomonadales</taxon>
        <taxon>Sphingomonadaceae</taxon>
        <taxon>Sphingomonas</taxon>
    </lineage>
</organism>
<evidence type="ECO:0000256" key="2">
    <source>
        <dbReference type="ARBA" id="ARBA00012438"/>
    </source>
</evidence>
<dbReference type="Gene3D" id="3.40.50.2300">
    <property type="match status" value="1"/>
</dbReference>
<dbReference type="InterPro" id="IPR036097">
    <property type="entry name" value="HisK_dim/P_sf"/>
</dbReference>
<dbReference type="SUPFAM" id="SSF55785">
    <property type="entry name" value="PYP-like sensor domain (PAS domain)"/>
    <property type="match status" value="1"/>
</dbReference>
<dbReference type="PANTHER" id="PTHR43065:SF42">
    <property type="entry name" value="TWO-COMPONENT SENSOR PPRA"/>
    <property type="match status" value="1"/>
</dbReference>
<dbReference type="InterPro" id="IPR011006">
    <property type="entry name" value="CheY-like_superfamily"/>
</dbReference>
<dbReference type="InterPro" id="IPR035965">
    <property type="entry name" value="PAS-like_dom_sf"/>
</dbReference>
<dbReference type="PANTHER" id="PTHR43065">
    <property type="entry name" value="SENSOR HISTIDINE KINASE"/>
    <property type="match status" value="1"/>
</dbReference>
<accession>A0ABS9VKW1</accession>
<dbReference type="SMART" id="SM00448">
    <property type="entry name" value="REC"/>
    <property type="match status" value="1"/>
</dbReference>
<evidence type="ECO:0000313" key="8">
    <source>
        <dbReference type="EMBL" id="MCH8615593.1"/>
    </source>
</evidence>
<dbReference type="Pfam" id="PF02518">
    <property type="entry name" value="HATPase_c"/>
    <property type="match status" value="1"/>
</dbReference>
<dbReference type="Pfam" id="PF00072">
    <property type="entry name" value="Response_reg"/>
    <property type="match status" value="1"/>
</dbReference>
<reference evidence="8 9" key="1">
    <citation type="submission" date="2022-03" db="EMBL/GenBank/DDBJ databases">
        <authorList>
            <person name="Jo J.-H."/>
            <person name="Im W.-T."/>
        </authorList>
    </citation>
    <scope>NUCLEOTIDE SEQUENCE [LARGE SCALE GENOMIC DNA]</scope>
    <source>
        <strain evidence="8 9">SM33</strain>
    </source>
</reference>